<reference evidence="1" key="1">
    <citation type="journal article" date="2023" name="Science">
        <title>Genome structures resolve the early diversification of teleost fishes.</title>
        <authorList>
            <person name="Parey E."/>
            <person name="Louis A."/>
            <person name="Montfort J."/>
            <person name="Bouchez O."/>
            <person name="Roques C."/>
            <person name="Iampietro C."/>
            <person name="Lluch J."/>
            <person name="Castinel A."/>
            <person name="Donnadieu C."/>
            <person name="Desvignes T."/>
            <person name="Floi Bucao C."/>
            <person name="Jouanno E."/>
            <person name="Wen M."/>
            <person name="Mejri S."/>
            <person name="Dirks R."/>
            <person name="Jansen H."/>
            <person name="Henkel C."/>
            <person name="Chen W.J."/>
            <person name="Zahm M."/>
            <person name="Cabau C."/>
            <person name="Klopp C."/>
            <person name="Thompson A.W."/>
            <person name="Robinson-Rechavi M."/>
            <person name="Braasch I."/>
            <person name="Lecointre G."/>
            <person name="Bobe J."/>
            <person name="Postlethwait J.H."/>
            <person name="Berthelot C."/>
            <person name="Roest Crollius H."/>
            <person name="Guiguen Y."/>
        </authorList>
    </citation>
    <scope>NUCLEOTIDE SEQUENCE</scope>
    <source>
        <strain evidence="1">WJC10195</strain>
    </source>
</reference>
<name>A0A9Q1FQ05_SYNKA</name>
<evidence type="ECO:0000313" key="1">
    <source>
        <dbReference type="EMBL" id="KAJ8363608.1"/>
    </source>
</evidence>
<evidence type="ECO:0000313" key="2">
    <source>
        <dbReference type="Proteomes" id="UP001152622"/>
    </source>
</evidence>
<sequence length="158" mass="18216">MANFAFTMSVSPWPTGKKIVHLDLKGAPPRMSYMQKLIPLIARLGASGLLLEYEDTFPYEGDLKVLQVTDHPPYSREEIRSIQDMAKSNGLEIIPLVQTFGHLEFVLKHREFWELREVGYILGTLNPHRENSVKLVLQIVRQVLELHPDIRFSAHWGR</sequence>
<organism evidence="1 2">
    <name type="scientific">Synaphobranchus kaupii</name>
    <name type="common">Kaup's arrowtooth eel</name>
    <dbReference type="NCBI Taxonomy" id="118154"/>
    <lineage>
        <taxon>Eukaryota</taxon>
        <taxon>Metazoa</taxon>
        <taxon>Chordata</taxon>
        <taxon>Craniata</taxon>
        <taxon>Vertebrata</taxon>
        <taxon>Euteleostomi</taxon>
        <taxon>Actinopterygii</taxon>
        <taxon>Neopterygii</taxon>
        <taxon>Teleostei</taxon>
        <taxon>Anguilliformes</taxon>
        <taxon>Synaphobranchidae</taxon>
        <taxon>Synaphobranchus</taxon>
    </lineage>
</organism>
<protein>
    <recommendedName>
        <fullName evidence="3">Beta-N-acetylhexosaminidase</fullName>
    </recommendedName>
</protein>
<evidence type="ECO:0008006" key="3">
    <source>
        <dbReference type="Google" id="ProtNLM"/>
    </source>
</evidence>
<gene>
    <name evidence="1" type="ORF">SKAU_G00124390</name>
</gene>
<dbReference type="EMBL" id="JAINUF010000004">
    <property type="protein sequence ID" value="KAJ8363608.1"/>
    <property type="molecule type" value="Genomic_DNA"/>
</dbReference>
<accession>A0A9Q1FQ05</accession>
<dbReference type="InterPro" id="IPR017853">
    <property type="entry name" value="GH"/>
</dbReference>
<dbReference type="OrthoDB" id="10023921at2759"/>
<proteinExistence type="predicted"/>
<comment type="caution">
    <text evidence="1">The sequence shown here is derived from an EMBL/GenBank/DDBJ whole genome shotgun (WGS) entry which is preliminary data.</text>
</comment>
<dbReference type="SUPFAM" id="SSF51445">
    <property type="entry name" value="(Trans)glycosidases"/>
    <property type="match status" value="1"/>
</dbReference>
<dbReference type="PANTHER" id="PTHR21040:SF6">
    <property type="entry name" value="HEXOSAMINIDASE D"/>
    <property type="match status" value="1"/>
</dbReference>
<dbReference type="PANTHER" id="PTHR21040">
    <property type="entry name" value="BCDNA.GH04120"/>
    <property type="match status" value="1"/>
</dbReference>
<keyword evidence="2" id="KW-1185">Reference proteome</keyword>
<dbReference type="GO" id="GO:0015929">
    <property type="term" value="F:hexosaminidase activity"/>
    <property type="evidence" value="ECO:0007669"/>
    <property type="project" value="InterPro"/>
</dbReference>
<dbReference type="AlphaFoldDB" id="A0A9Q1FQ05"/>
<dbReference type="InterPro" id="IPR038901">
    <property type="entry name" value="HEXDC-like"/>
</dbReference>
<dbReference type="Proteomes" id="UP001152622">
    <property type="component" value="Chromosome 4"/>
</dbReference>
<dbReference type="Gene3D" id="3.20.20.80">
    <property type="entry name" value="Glycosidases"/>
    <property type="match status" value="1"/>
</dbReference>